<evidence type="ECO:0000313" key="10">
    <source>
        <dbReference type="Proteomes" id="UP001302367"/>
    </source>
</evidence>
<dbReference type="EMBL" id="CP134192">
    <property type="protein sequence ID" value="WPB07657.1"/>
    <property type="molecule type" value="Genomic_DNA"/>
</dbReference>
<dbReference type="GO" id="GO:0070008">
    <property type="term" value="F:serine-type exopeptidase activity"/>
    <property type="evidence" value="ECO:0007669"/>
    <property type="project" value="InterPro"/>
</dbReference>
<evidence type="ECO:0000256" key="5">
    <source>
        <dbReference type="ARBA" id="ARBA00023180"/>
    </source>
</evidence>
<keyword evidence="2 7" id="KW-0645">Protease</keyword>
<feature type="signal peptide" evidence="6">
    <location>
        <begin position="1"/>
        <end position="20"/>
    </location>
</feature>
<reference evidence="7 9" key="1">
    <citation type="submission" date="2015-10" db="EMBL/GenBank/DDBJ databases">
        <title>The cercosporin biosynthetic gene cluster was horizontally transferred to several fungal lineages and shown to be expanded in Cercospora beticola based on microsynteny with recipient genomes.</title>
        <authorList>
            <person name="De Jonge R."/>
            <person name="Ebert M.K."/>
            <person name="Suttle J.C."/>
            <person name="Jurick Ii W.M."/>
            <person name="Secor G.A."/>
            <person name="Thomma B.P."/>
            <person name="Van De Peer Y."/>
            <person name="Bolton M.D."/>
        </authorList>
    </citation>
    <scope>NUCLEOTIDE SEQUENCE [LARGE SCALE GENOMIC DNA]</scope>
    <source>
        <strain evidence="7 9">09-40</strain>
    </source>
</reference>
<evidence type="ECO:0000256" key="3">
    <source>
        <dbReference type="ARBA" id="ARBA00022729"/>
    </source>
</evidence>
<dbReference type="Proteomes" id="UP001302367">
    <property type="component" value="Chromosome 9"/>
</dbReference>
<dbReference type="PANTHER" id="PTHR11010:SF23">
    <property type="entry name" value="SERINE PEPTIDASE"/>
    <property type="match status" value="1"/>
</dbReference>
<gene>
    <name evidence="7" type="ORF">CB0940_12156</name>
    <name evidence="8" type="ORF">RHO25_012318</name>
</gene>
<keyword evidence="10" id="KW-1185">Reference proteome</keyword>
<proteinExistence type="inferred from homology"/>
<dbReference type="Pfam" id="PF05577">
    <property type="entry name" value="Peptidase_S28"/>
    <property type="match status" value="2"/>
</dbReference>
<dbReference type="OrthoDB" id="1735038at2759"/>
<dbReference type="GO" id="GO:0008239">
    <property type="term" value="F:dipeptidyl-peptidase activity"/>
    <property type="evidence" value="ECO:0007669"/>
    <property type="project" value="TreeGrafter"/>
</dbReference>
<dbReference type="InterPro" id="IPR008758">
    <property type="entry name" value="Peptidase_S28"/>
</dbReference>
<dbReference type="EMBL" id="LKMD01000252">
    <property type="protein sequence ID" value="PIA80051.1"/>
    <property type="molecule type" value="Genomic_DNA"/>
</dbReference>
<accession>A0A2G5GIF1</accession>
<evidence type="ECO:0000313" key="9">
    <source>
        <dbReference type="Proteomes" id="UP000230605"/>
    </source>
</evidence>
<keyword evidence="4" id="KW-0378">Hydrolase</keyword>
<dbReference type="SUPFAM" id="SSF53474">
    <property type="entry name" value="alpha/beta-Hydrolases"/>
    <property type="match status" value="1"/>
</dbReference>
<dbReference type="GO" id="GO:0006508">
    <property type="term" value="P:proteolysis"/>
    <property type="evidence" value="ECO:0007669"/>
    <property type="project" value="UniProtKB-KW"/>
</dbReference>
<dbReference type="InterPro" id="IPR029058">
    <property type="entry name" value="AB_hydrolase_fold"/>
</dbReference>
<evidence type="ECO:0000256" key="1">
    <source>
        <dbReference type="ARBA" id="ARBA00011079"/>
    </source>
</evidence>
<feature type="chain" id="PRO_5013673640" evidence="6">
    <location>
        <begin position="21"/>
        <end position="533"/>
    </location>
</feature>
<evidence type="ECO:0000256" key="2">
    <source>
        <dbReference type="ARBA" id="ARBA00022670"/>
    </source>
</evidence>
<keyword evidence="3 6" id="KW-0732">Signal</keyword>
<evidence type="ECO:0000256" key="4">
    <source>
        <dbReference type="ARBA" id="ARBA00022801"/>
    </source>
</evidence>
<dbReference type="Gene3D" id="3.40.50.1820">
    <property type="entry name" value="alpha/beta hydrolase"/>
    <property type="match status" value="2"/>
</dbReference>
<evidence type="ECO:0000313" key="8">
    <source>
        <dbReference type="EMBL" id="WPB07657.1"/>
    </source>
</evidence>
<evidence type="ECO:0000313" key="7">
    <source>
        <dbReference type="EMBL" id="PIA80051.1"/>
    </source>
</evidence>
<protein>
    <submittedName>
        <fullName evidence="7">Putative serine protease EDA2</fullName>
    </submittedName>
</protein>
<dbReference type="AlphaFoldDB" id="A0A2G5GIF1"/>
<dbReference type="Proteomes" id="UP000230605">
    <property type="component" value="Unassembled WGS sequence"/>
</dbReference>
<keyword evidence="5" id="KW-0325">Glycoprotein</keyword>
<sequence>MKFSILLVAATLSVNGRAMAAWGHQPDLPGGKVALKPRHHHSTFKQLIDHKNPDLGTFDQLYFYDTTHWKGPGSPVVFYTPGETNATNRWLTSFQMTGHLAERIGAATIVLEHRYWGNSSPFTDLSTANLTYLTLENSIKDVTHFAREVQLPFAPKGGSNAQDVPWVMMGGSYAGVLTAAVARVDPGTFWAYLASSAPVQAISDYWAYYLPIQQGMPQNCSKDVSLVIEHMDGILTHGSKEEQRALKSRFGMQDVEHNDDFMAALALAPWSWQGNQFGDDTGFWKWCDYIENAVNAKKRKITIPGPEGVGLEKALNGYAAWWKDVKLPDFCSSTYKYAEFNTTNNTRCYDTYNASSPLFTDTSPANQVNRQWIWMTCNEPFGYWHNGSPPGRPTLVSRLLTTDYALRQCGLMFPPGPNGETYGLAAGRTEADVNAYTGGWSNINTSRLIFVNGEFDPWREASVSADAEVLPGGPLQSTPQVPVEIVPGGFHCSDMSIWNGIENKRVRRVQKRIVKQLEVWVKEWPKKRKDYRG</sequence>
<organism evidence="7 9">
    <name type="scientific">Cercospora beticola</name>
    <name type="common">Sugarbeet leaf spot fungus</name>
    <dbReference type="NCBI Taxonomy" id="122368"/>
    <lineage>
        <taxon>Eukaryota</taxon>
        <taxon>Fungi</taxon>
        <taxon>Dikarya</taxon>
        <taxon>Ascomycota</taxon>
        <taxon>Pezizomycotina</taxon>
        <taxon>Dothideomycetes</taxon>
        <taxon>Dothideomycetidae</taxon>
        <taxon>Mycosphaerellales</taxon>
        <taxon>Mycosphaerellaceae</taxon>
        <taxon>Cercospora</taxon>
    </lineage>
</organism>
<evidence type="ECO:0000256" key="6">
    <source>
        <dbReference type="SAM" id="SignalP"/>
    </source>
</evidence>
<name>A0A2G5GIF1_CERBT</name>
<dbReference type="PANTHER" id="PTHR11010">
    <property type="entry name" value="PROTEASE S28 PRO-X CARBOXYPEPTIDASE-RELATED"/>
    <property type="match status" value="1"/>
</dbReference>
<comment type="similarity">
    <text evidence="1">Belongs to the peptidase S28 family.</text>
</comment>
<reference evidence="8 10" key="2">
    <citation type="submission" date="2023-09" db="EMBL/GenBank/DDBJ databases">
        <title>Complete-Gapless Cercospora beticola genome.</title>
        <authorList>
            <person name="Wyatt N.A."/>
            <person name="Spanner R.E."/>
            <person name="Bolton M.D."/>
        </authorList>
    </citation>
    <scope>NUCLEOTIDE SEQUENCE [LARGE SCALE GENOMIC DNA]</scope>
    <source>
        <strain evidence="8">Cb09-40</strain>
    </source>
</reference>